<dbReference type="WBParaSite" id="RSKR_0000113100.1">
    <property type="protein sequence ID" value="RSKR_0000113100.1"/>
    <property type="gene ID" value="RSKR_0000113100"/>
</dbReference>
<protein>
    <submittedName>
        <fullName evidence="2">N-acetyltransferase domain-containing protein</fullName>
    </submittedName>
</protein>
<proteinExistence type="predicted"/>
<reference evidence="2" key="1">
    <citation type="submission" date="2016-11" db="UniProtKB">
        <authorList>
            <consortium name="WormBaseParasite"/>
        </authorList>
    </citation>
    <scope>IDENTIFICATION</scope>
    <source>
        <strain evidence="2">KR3021</strain>
    </source>
</reference>
<dbReference type="Proteomes" id="UP000095286">
    <property type="component" value="Unplaced"/>
</dbReference>
<evidence type="ECO:0000313" key="2">
    <source>
        <dbReference type="WBParaSite" id="RSKR_0000113100.1"/>
    </source>
</evidence>
<organism evidence="1 2">
    <name type="scientific">Rhabditophanes sp. KR3021</name>
    <dbReference type="NCBI Taxonomy" id="114890"/>
    <lineage>
        <taxon>Eukaryota</taxon>
        <taxon>Metazoa</taxon>
        <taxon>Ecdysozoa</taxon>
        <taxon>Nematoda</taxon>
        <taxon>Chromadorea</taxon>
        <taxon>Rhabditida</taxon>
        <taxon>Tylenchina</taxon>
        <taxon>Panagrolaimomorpha</taxon>
        <taxon>Strongyloidoidea</taxon>
        <taxon>Alloionematidae</taxon>
        <taxon>Rhabditophanes</taxon>
    </lineage>
</organism>
<sequence>MEEYELVPICEQMHLVGDVIKMINEEWPRSETSRQRSLQKTSSSKPPMALIFVKKNKEKKYSREDLFGHLKLCDLPYNEDGGCWVESFLIKVTNQGQGLGKIMLKLLEDVARSFNFSVIYLSTHVEKFYLKAGYVECEKITNMGANSGLLSRFNKSLNIGTQVKVKKEVNIGDKKVTSNRAPPPPPLPAKQLELLKEEPKTIWLKKYLNNSS</sequence>
<evidence type="ECO:0000313" key="1">
    <source>
        <dbReference type="Proteomes" id="UP000095286"/>
    </source>
</evidence>
<name>A0AC35TJ03_9BILA</name>
<accession>A0AC35TJ03</accession>